<dbReference type="AlphaFoldDB" id="A0AAW1FYE1"/>
<name>A0AAW1FYE1_ZOAVI</name>
<protein>
    <submittedName>
        <fullName evidence="1">Uncharacterized protein</fullName>
    </submittedName>
</protein>
<organism evidence="1 2">
    <name type="scientific">Zoarces viviparus</name>
    <name type="common">Viviparous eelpout</name>
    <name type="synonym">Blennius viviparus</name>
    <dbReference type="NCBI Taxonomy" id="48416"/>
    <lineage>
        <taxon>Eukaryota</taxon>
        <taxon>Metazoa</taxon>
        <taxon>Chordata</taxon>
        <taxon>Craniata</taxon>
        <taxon>Vertebrata</taxon>
        <taxon>Euteleostomi</taxon>
        <taxon>Actinopterygii</taxon>
        <taxon>Neopterygii</taxon>
        <taxon>Teleostei</taxon>
        <taxon>Neoteleostei</taxon>
        <taxon>Acanthomorphata</taxon>
        <taxon>Eupercaria</taxon>
        <taxon>Perciformes</taxon>
        <taxon>Cottioidei</taxon>
        <taxon>Zoarcales</taxon>
        <taxon>Zoarcidae</taxon>
        <taxon>Zoarcinae</taxon>
        <taxon>Zoarces</taxon>
    </lineage>
</organism>
<comment type="caution">
    <text evidence="1">The sequence shown here is derived from an EMBL/GenBank/DDBJ whole genome shotgun (WGS) entry which is preliminary data.</text>
</comment>
<reference evidence="1 2" key="1">
    <citation type="journal article" date="2024" name="Genome Biol. Evol.">
        <title>Chromosome-level genome assembly of the viviparous eelpout Zoarces viviparus.</title>
        <authorList>
            <person name="Fuhrmann N."/>
            <person name="Brasseur M.V."/>
            <person name="Bakowski C.E."/>
            <person name="Podsiadlowski L."/>
            <person name="Prost S."/>
            <person name="Krehenwinkel H."/>
            <person name="Mayer C."/>
        </authorList>
    </citation>
    <scope>NUCLEOTIDE SEQUENCE [LARGE SCALE GENOMIC DNA]</scope>
    <source>
        <strain evidence="1">NO-MEL_2022_Ind0_liver</strain>
    </source>
</reference>
<sequence>MPQEIVLAITNGRRPSSKWRRQMIRVLVDEIRKHNANSSRSECRTVCQSIVRQYPQSFADMTRKGILIAGGFNSLLQQVKARIENINRGGLYRQRLIKSRDGAGPQRGPTDA</sequence>
<evidence type="ECO:0000313" key="2">
    <source>
        <dbReference type="Proteomes" id="UP001488805"/>
    </source>
</evidence>
<dbReference type="Proteomes" id="UP001488805">
    <property type="component" value="Unassembled WGS sequence"/>
</dbReference>
<gene>
    <name evidence="1" type="ORF">VZT92_004591</name>
</gene>
<accession>A0AAW1FYE1</accession>
<proteinExistence type="predicted"/>
<evidence type="ECO:0000313" key="1">
    <source>
        <dbReference type="EMBL" id="KAK9539487.1"/>
    </source>
</evidence>
<keyword evidence="2" id="KW-1185">Reference proteome</keyword>
<dbReference type="EMBL" id="JBCEZU010000023">
    <property type="protein sequence ID" value="KAK9539487.1"/>
    <property type="molecule type" value="Genomic_DNA"/>
</dbReference>